<evidence type="ECO:0000256" key="1">
    <source>
        <dbReference type="SAM" id="MobiDB-lite"/>
    </source>
</evidence>
<protein>
    <submittedName>
        <fullName evidence="2">Uncharacterized protein</fullName>
    </submittedName>
</protein>
<accession>A0ABQ8G209</accession>
<dbReference type="EMBL" id="JAGTJR010000025">
    <property type="protein sequence ID" value="KAH7042582.1"/>
    <property type="molecule type" value="Genomic_DNA"/>
</dbReference>
<evidence type="ECO:0000313" key="3">
    <source>
        <dbReference type="Proteomes" id="UP000774617"/>
    </source>
</evidence>
<feature type="compositionally biased region" description="Low complexity" evidence="1">
    <location>
        <begin position="53"/>
        <end position="62"/>
    </location>
</feature>
<feature type="compositionally biased region" description="Low complexity" evidence="1">
    <location>
        <begin position="193"/>
        <end position="210"/>
    </location>
</feature>
<dbReference type="Proteomes" id="UP000774617">
    <property type="component" value="Unassembled WGS sequence"/>
</dbReference>
<keyword evidence="3" id="KW-1185">Reference proteome</keyword>
<proteinExistence type="predicted"/>
<feature type="region of interest" description="Disordered" evidence="1">
    <location>
        <begin position="1"/>
        <end position="62"/>
    </location>
</feature>
<evidence type="ECO:0000313" key="2">
    <source>
        <dbReference type="EMBL" id="KAH7042582.1"/>
    </source>
</evidence>
<feature type="region of interest" description="Disordered" evidence="1">
    <location>
        <begin position="130"/>
        <end position="210"/>
    </location>
</feature>
<gene>
    <name evidence="2" type="ORF">B0J12DRAFT_202922</name>
</gene>
<comment type="caution">
    <text evidence="2">The sequence shown here is derived from an EMBL/GenBank/DDBJ whole genome shotgun (WGS) entry which is preliminary data.</text>
</comment>
<organism evidence="2 3">
    <name type="scientific">Macrophomina phaseolina</name>
    <dbReference type="NCBI Taxonomy" id="35725"/>
    <lineage>
        <taxon>Eukaryota</taxon>
        <taxon>Fungi</taxon>
        <taxon>Dikarya</taxon>
        <taxon>Ascomycota</taxon>
        <taxon>Pezizomycotina</taxon>
        <taxon>Dothideomycetes</taxon>
        <taxon>Dothideomycetes incertae sedis</taxon>
        <taxon>Botryosphaeriales</taxon>
        <taxon>Botryosphaeriaceae</taxon>
        <taxon>Macrophomina</taxon>
    </lineage>
</organism>
<name>A0ABQ8G209_9PEZI</name>
<reference evidence="2 3" key="1">
    <citation type="journal article" date="2021" name="Nat. Commun.">
        <title>Genetic determinants of endophytism in the Arabidopsis root mycobiome.</title>
        <authorList>
            <person name="Mesny F."/>
            <person name="Miyauchi S."/>
            <person name="Thiergart T."/>
            <person name="Pickel B."/>
            <person name="Atanasova L."/>
            <person name="Karlsson M."/>
            <person name="Huettel B."/>
            <person name="Barry K.W."/>
            <person name="Haridas S."/>
            <person name="Chen C."/>
            <person name="Bauer D."/>
            <person name="Andreopoulos W."/>
            <person name="Pangilinan J."/>
            <person name="LaButti K."/>
            <person name="Riley R."/>
            <person name="Lipzen A."/>
            <person name="Clum A."/>
            <person name="Drula E."/>
            <person name="Henrissat B."/>
            <person name="Kohler A."/>
            <person name="Grigoriev I.V."/>
            <person name="Martin F.M."/>
            <person name="Hacquard S."/>
        </authorList>
    </citation>
    <scope>NUCLEOTIDE SEQUENCE [LARGE SCALE GENOMIC DNA]</scope>
    <source>
        <strain evidence="2 3">MPI-SDFR-AT-0080</strain>
    </source>
</reference>
<feature type="compositionally biased region" description="Basic and acidic residues" evidence="1">
    <location>
        <begin position="176"/>
        <end position="189"/>
    </location>
</feature>
<sequence>MASCGKKISSEVQSRRRGMQRRSDTQAMEALGAMHVERRRQKAGTGLRAPMGSSDRSSSRVSAPHFIRWRGAPRGSGGHSLICTSVSCVMACHLAASISITGPRSPDGGHEGGAPAGSGVLGKRVEFSVSSKARRRPGTPAPAEARRAARSAGWRALDARPGQQLTSWRDSTFAPRHSERGEWRARFAEMSKAAPAMPAHAPPGAAQSGV</sequence>